<feature type="transmembrane region" description="Helical" evidence="1">
    <location>
        <begin position="69"/>
        <end position="89"/>
    </location>
</feature>
<keyword evidence="1" id="KW-0812">Transmembrane</keyword>
<sequence length="91" mass="10589">MEYLIYILIGINLITYLIFGIDKVKAKNKSWRIPEKTLFFLAFIGGSLGAIIGMTQFRHKTQKSDFKSIIYLIVFIQIALISFIGYQFFKQ</sequence>
<keyword evidence="1" id="KW-1133">Transmembrane helix</keyword>
<evidence type="ECO:0000256" key="1">
    <source>
        <dbReference type="SAM" id="Phobius"/>
    </source>
</evidence>
<reference evidence="2 3" key="1">
    <citation type="journal article" date="2021" name="Int. J. Syst. Evol. Microbiol.">
        <title>Faecalibacter bovis sp. nov., isolated from cow faeces.</title>
        <authorList>
            <person name="Li F."/>
            <person name="Zhao W."/>
            <person name="Hong Q."/>
            <person name="Shao Q."/>
            <person name="Song J."/>
            <person name="Yang S."/>
        </authorList>
    </citation>
    <scope>NUCLEOTIDE SEQUENCE [LARGE SCALE GENOMIC DNA]</scope>
    <source>
        <strain evidence="2 3">ZY171143</strain>
    </source>
</reference>
<evidence type="ECO:0000313" key="2">
    <source>
        <dbReference type="EMBL" id="QTV04967.1"/>
    </source>
</evidence>
<feature type="transmembrane region" description="Helical" evidence="1">
    <location>
        <begin position="6"/>
        <end position="26"/>
    </location>
</feature>
<keyword evidence="3" id="KW-1185">Reference proteome</keyword>
<organism evidence="2 3">
    <name type="scientific">Faecalibacter bovis</name>
    <dbReference type="NCBI Taxonomy" id="2898187"/>
    <lineage>
        <taxon>Bacteria</taxon>
        <taxon>Pseudomonadati</taxon>
        <taxon>Bacteroidota</taxon>
        <taxon>Flavobacteriia</taxon>
        <taxon>Flavobacteriales</taxon>
        <taxon>Weeksellaceae</taxon>
        <taxon>Faecalibacter</taxon>
    </lineage>
</organism>
<dbReference type="Proteomes" id="UP000672011">
    <property type="component" value="Chromosome"/>
</dbReference>
<feature type="transmembrane region" description="Helical" evidence="1">
    <location>
        <begin position="38"/>
        <end position="57"/>
    </location>
</feature>
<dbReference type="Pfam" id="PF06961">
    <property type="entry name" value="DUF1294"/>
    <property type="match status" value="1"/>
</dbReference>
<evidence type="ECO:0000313" key="3">
    <source>
        <dbReference type="Proteomes" id="UP000672011"/>
    </source>
</evidence>
<gene>
    <name evidence="2" type="ORF">J9309_09220</name>
</gene>
<dbReference type="EMBL" id="CP072842">
    <property type="protein sequence ID" value="QTV04967.1"/>
    <property type="molecule type" value="Genomic_DNA"/>
</dbReference>
<accession>A0ABX7XAY7</accession>
<name>A0ABX7XAY7_9FLAO</name>
<dbReference type="RefSeq" id="WP_230475590.1">
    <property type="nucleotide sequence ID" value="NZ_CP072842.1"/>
</dbReference>
<proteinExistence type="predicted"/>
<protein>
    <submittedName>
        <fullName evidence="2">DUF1294 domain-containing protein</fullName>
    </submittedName>
</protein>
<dbReference type="InterPro" id="IPR010718">
    <property type="entry name" value="DUF1294"/>
</dbReference>
<reference evidence="3" key="2">
    <citation type="submission" date="2021-04" db="EMBL/GenBank/DDBJ databases">
        <title>Taxonomy of Flavobacteriaceae bacterium ZY171143.</title>
        <authorList>
            <person name="Li F."/>
        </authorList>
    </citation>
    <scope>NUCLEOTIDE SEQUENCE [LARGE SCALE GENOMIC DNA]</scope>
    <source>
        <strain evidence="3">ZY171143</strain>
    </source>
</reference>
<dbReference type="InterPro" id="IPR012156">
    <property type="entry name" value="Cold_shock_CspA"/>
</dbReference>
<dbReference type="PIRSF" id="PIRSF002599">
    <property type="entry name" value="Cold_shock_A"/>
    <property type="match status" value="1"/>
</dbReference>
<keyword evidence="1" id="KW-0472">Membrane</keyword>